<dbReference type="OrthoDB" id="45930at2759"/>
<dbReference type="PANTHER" id="PTHR28080:SF1">
    <property type="entry name" value="PEROXISOMAL BIOGENESIS FACTOR 3"/>
    <property type="match status" value="1"/>
</dbReference>
<dbReference type="EMBL" id="JAAALK010000287">
    <property type="protein sequence ID" value="KAG8060991.1"/>
    <property type="molecule type" value="Genomic_DNA"/>
</dbReference>
<comment type="caution">
    <text evidence="1">The sequence shown here is derived from an EMBL/GenBank/DDBJ whole genome shotgun (WGS) entry which is preliminary data.</text>
</comment>
<reference evidence="1" key="2">
    <citation type="submission" date="2021-02" db="EMBL/GenBank/DDBJ databases">
        <authorList>
            <person name="Kimball J.A."/>
            <person name="Haas M.W."/>
            <person name="Macchietto M."/>
            <person name="Kono T."/>
            <person name="Duquette J."/>
            <person name="Shao M."/>
        </authorList>
    </citation>
    <scope>NUCLEOTIDE SEQUENCE</scope>
    <source>
        <tissue evidence="1">Fresh leaf tissue</tissue>
    </source>
</reference>
<name>A0A8J5VIE2_ZIZPA</name>
<sequence length="293" mass="33769">MLSSAWGFWGRHRRKILFSLGVAGVGYAAYRLYETHQRKLVRVEQRAQEERAADELIKNQLQTHFENVQRISDTTTLPFAMHYLRSRIMEELDISHLTERLLQGKGESSALTPKEKYDTWENIKILSFTRTVCSIWAMTMLSLYVRVQVTILGRHLYLDFARVTDGAQLQEESDAFSKNGHKDFLATADYLATYGINALITKMQHAATEILKEKQLKDPMNMDQVLQTMLQILDQFMGLCIENSWINYLVPENANTYAQLMAVSSSGFDESSLLKDVRKLDQLMSETRIVLSR</sequence>
<dbReference type="GO" id="GO:0005778">
    <property type="term" value="C:peroxisomal membrane"/>
    <property type="evidence" value="ECO:0007669"/>
    <property type="project" value="InterPro"/>
</dbReference>
<organism evidence="1 2">
    <name type="scientific">Zizania palustris</name>
    <name type="common">Northern wild rice</name>
    <dbReference type="NCBI Taxonomy" id="103762"/>
    <lineage>
        <taxon>Eukaryota</taxon>
        <taxon>Viridiplantae</taxon>
        <taxon>Streptophyta</taxon>
        <taxon>Embryophyta</taxon>
        <taxon>Tracheophyta</taxon>
        <taxon>Spermatophyta</taxon>
        <taxon>Magnoliopsida</taxon>
        <taxon>Liliopsida</taxon>
        <taxon>Poales</taxon>
        <taxon>Poaceae</taxon>
        <taxon>BOP clade</taxon>
        <taxon>Oryzoideae</taxon>
        <taxon>Oryzeae</taxon>
        <taxon>Zizaniinae</taxon>
        <taxon>Zizania</taxon>
    </lineage>
</organism>
<dbReference type="GO" id="GO:0045046">
    <property type="term" value="P:protein import into peroxisome membrane"/>
    <property type="evidence" value="ECO:0007669"/>
    <property type="project" value="TreeGrafter"/>
</dbReference>
<dbReference type="AlphaFoldDB" id="A0A8J5VIE2"/>
<protein>
    <submittedName>
        <fullName evidence="1">Uncharacterized protein</fullName>
    </submittedName>
</protein>
<accession>A0A8J5VIE2</accession>
<dbReference type="GO" id="GO:0030674">
    <property type="term" value="F:protein-macromolecule adaptor activity"/>
    <property type="evidence" value="ECO:0007669"/>
    <property type="project" value="TreeGrafter"/>
</dbReference>
<gene>
    <name evidence="1" type="ORF">GUJ93_ZPchr0002g25890</name>
</gene>
<keyword evidence="2" id="KW-1185">Reference proteome</keyword>
<reference evidence="1" key="1">
    <citation type="journal article" date="2021" name="bioRxiv">
        <title>Whole Genome Assembly and Annotation of Northern Wild Rice, Zizania palustris L., Supports a Whole Genome Duplication in the Zizania Genus.</title>
        <authorList>
            <person name="Haas M."/>
            <person name="Kono T."/>
            <person name="Macchietto M."/>
            <person name="Millas R."/>
            <person name="McGilp L."/>
            <person name="Shao M."/>
            <person name="Duquette J."/>
            <person name="Hirsch C.N."/>
            <person name="Kimball J."/>
        </authorList>
    </citation>
    <scope>NUCLEOTIDE SEQUENCE</scope>
    <source>
        <tissue evidence="1">Fresh leaf tissue</tissue>
    </source>
</reference>
<evidence type="ECO:0000313" key="2">
    <source>
        <dbReference type="Proteomes" id="UP000729402"/>
    </source>
</evidence>
<dbReference type="Pfam" id="PF04882">
    <property type="entry name" value="Peroxin-3"/>
    <property type="match status" value="1"/>
</dbReference>
<dbReference type="Proteomes" id="UP000729402">
    <property type="component" value="Unassembled WGS sequence"/>
</dbReference>
<proteinExistence type="predicted"/>
<dbReference type="PANTHER" id="PTHR28080">
    <property type="entry name" value="PEROXISOMAL BIOGENESIS FACTOR 3"/>
    <property type="match status" value="1"/>
</dbReference>
<dbReference type="InterPro" id="IPR006966">
    <property type="entry name" value="Peroxin-3"/>
</dbReference>
<evidence type="ECO:0000313" key="1">
    <source>
        <dbReference type="EMBL" id="KAG8060991.1"/>
    </source>
</evidence>